<protein>
    <submittedName>
        <fullName evidence="1">Uncharacterized protein</fullName>
    </submittedName>
</protein>
<evidence type="ECO:0000313" key="2">
    <source>
        <dbReference type="Proteomes" id="UP000000435"/>
    </source>
</evidence>
<dbReference type="Proteomes" id="UP000000435">
    <property type="component" value="Chromosome"/>
</dbReference>
<keyword evidence="2" id="KW-1185">Reference proteome</keyword>
<dbReference type="EMBL" id="CP000107">
    <property type="protein sequence ID" value="AAZ68950.1"/>
    <property type="molecule type" value="Genomic_DNA"/>
</dbReference>
<organism evidence="1 2">
    <name type="scientific">Ehrlichia canis (strain Jake)</name>
    <dbReference type="NCBI Taxonomy" id="269484"/>
    <lineage>
        <taxon>Bacteria</taxon>
        <taxon>Pseudomonadati</taxon>
        <taxon>Pseudomonadota</taxon>
        <taxon>Alphaproteobacteria</taxon>
        <taxon>Rickettsiales</taxon>
        <taxon>Anaplasmataceae</taxon>
        <taxon>Ehrlichia</taxon>
    </lineage>
</organism>
<sequence length="120" mass="13814">MDMINIFDNTEDDAFSVSNFINQNFISQFTITILPPSVPLYHDQHIDEGMYSVVFSYKKYEAQQPYGLVEHKSGKFEASLDHSDHRLYLNKDDISIVLNEDMLNLCLSCTKVIDNKDSAQ</sequence>
<accession>A0ACA6AXE6</accession>
<proteinExistence type="predicted"/>
<name>A0ACA6AXE6_EHRCJ</name>
<gene>
    <name evidence="1" type="ordered locus">Ecaj_0919</name>
</gene>
<evidence type="ECO:0000313" key="1">
    <source>
        <dbReference type="EMBL" id="AAZ68950.1"/>
    </source>
</evidence>
<reference evidence="2" key="1">
    <citation type="journal article" date="2006" name="J. Bacteriol.">
        <title>The genome of the obligately intracellular bacterium Ehrlichia canis reveals themes of complex membrane structure and immune evasion strategies.</title>
        <authorList>
            <person name="Mavromatis K."/>
            <person name="Doyle C.K."/>
            <person name="Lykidis A."/>
            <person name="Ivanova N."/>
            <person name="Francino M.P."/>
            <person name="Chain P."/>
            <person name="Shin M."/>
            <person name="Malfatti S."/>
            <person name="Larimer F."/>
            <person name="Copeland A."/>
            <person name="Detter J.C."/>
            <person name="Land M."/>
            <person name="Richardson P.M."/>
            <person name="Yu X.J."/>
            <person name="Walker D.H."/>
            <person name="McBride J.W."/>
            <person name="Kyrpides N.C."/>
        </authorList>
    </citation>
    <scope>NUCLEOTIDE SEQUENCE [LARGE SCALE GENOMIC DNA]</scope>
    <source>
        <strain evidence="2">Jake</strain>
    </source>
</reference>